<dbReference type="EMBL" id="CAJVPT010050604">
    <property type="protein sequence ID" value="CAG8746256.1"/>
    <property type="molecule type" value="Genomic_DNA"/>
</dbReference>
<name>A0ACA9QFV6_9GLOM</name>
<evidence type="ECO:0000313" key="2">
    <source>
        <dbReference type="Proteomes" id="UP000789525"/>
    </source>
</evidence>
<protein>
    <submittedName>
        <fullName evidence="1">5676_t:CDS:1</fullName>
    </submittedName>
</protein>
<sequence>WESSKDKRKVAELFKPDTLDKASERTLRFLLEQISKILPHATNLHIVDIAMTWAKPLFQSPRPSNAEITALCVLFRQALLLHRHLYDERWTGLWNRYSRRGDTPPMTPRSPVSSHHTAVVRSPHSRQNTLTNKI</sequence>
<feature type="non-terminal residue" evidence="1">
    <location>
        <position position="1"/>
    </location>
</feature>
<evidence type="ECO:0000313" key="1">
    <source>
        <dbReference type="EMBL" id="CAG8746256.1"/>
    </source>
</evidence>
<proteinExistence type="predicted"/>
<reference evidence="1" key="1">
    <citation type="submission" date="2021-06" db="EMBL/GenBank/DDBJ databases">
        <authorList>
            <person name="Kallberg Y."/>
            <person name="Tangrot J."/>
            <person name="Rosling A."/>
        </authorList>
    </citation>
    <scope>NUCLEOTIDE SEQUENCE</scope>
    <source>
        <strain evidence="1">CL356</strain>
    </source>
</reference>
<gene>
    <name evidence="1" type="ORF">ACOLOM_LOCUS12458</name>
</gene>
<comment type="caution">
    <text evidence="1">The sequence shown here is derived from an EMBL/GenBank/DDBJ whole genome shotgun (WGS) entry which is preliminary data.</text>
</comment>
<keyword evidence="2" id="KW-1185">Reference proteome</keyword>
<accession>A0ACA9QFV6</accession>
<organism evidence="1 2">
    <name type="scientific">Acaulospora colombiana</name>
    <dbReference type="NCBI Taxonomy" id="27376"/>
    <lineage>
        <taxon>Eukaryota</taxon>
        <taxon>Fungi</taxon>
        <taxon>Fungi incertae sedis</taxon>
        <taxon>Mucoromycota</taxon>
        <taxon>Glomeromycotina</taxon>
        <taxon>Glomeromycetes</taxon>
        <taxon>Diversisporales</taxon>
        <taxon>Acaulosporaceae</taxon>
        <taxon>Acaulospora</taxon>
    </lineage>
</organism>
<dbReference type="Proteomes" id="UP000789525">
    <property type="component" value="Unassembled WGS sequence"/>
</dbReference>